<name>A0A8D0BQL6_SALMN</name>
<keyword evidence="4" id="KW-1185">Reference proteome</keyword>
<dbReference type="GO" id="GO:0016324">
    <property type="term" value="C:apical plasma membrane"/>
    <property type="evidence" value="ECO:0007669"/>
    <property type="project" value="Ensembl"/>
</dbReference>
<keyword evidence="2" id="KW-0812">Transmembrane</keyword>
<evidence type="ECO:0000313" key="4">
    <source>
        <dbReference type="Proteomes" id="UP000694421"/>
    </source>
</evidence>
<dbReference type="AlphaFoldDB" id="A0A8D0BQL6"/>
<proteinExistence type="predicted"/>
<dbReference type="InterPro" id="IPR027835">
    <property type="entry name" value="TMEM174"/>
</dbReference>
<feature type="transmembrane region" description="Helical" evidence="2">
    <location>
        <begin position="71"/>
        <end position="89"/>
    </location>
</feature>
<dbReference type="Pfam" id="PF15029">
    <property type="entry name" value="TMEM174"/>
    <property type="match status" value="1"/>
</dbReference>
<keyword evidence="2" id="KW-1133">Transmembrane helix</keyword>
<feature type="region of interest" description="Disordered" evidence="1">
    <location>
        <begin position="205"/>
        <end position="239"/>
    </location>
</feature>
<evidence type="ECO:0000256" key="2">
    <source>
        <dbReference type="SAM" id="Phobius"/>
    </source>
</evidence>
<evidence type="ECO:0000313" key="3">
    <source>
        <dbReference type="Ensembl" id="ENSSMRP00000007684.1"/>
    </source>
</evidence>
<dbReference type="PANTHER" id="PTHR31020:SF1">
    <property type="entry name" value="TRANSMEMBRANE PROTEIN 174"/>
    <property type="match status" value="1"/>
</dbReference>
<feature type="transmembrane region" description="Helical" evidence="2">
    <location>
        <begin position="39"/>
        <end position="59"/>
    </location>
</feature>
<dbReference type="GO" id="GO:0055062">
    <property type="term" value="P:phosphate ion homeostasis"/>
    <property type="evidence" value="ECO:0007669"/>
    <property type="project" value="Ensembl"/>
</dbReference>
<protein>
    <submittedName>
        <fullName evidence="3">Transmembrane protein 174</fullName>
    </submittedName>
</protein>
<reference evidence="3" key="2">
    <citation type="submission" date="2025-09" db="UniProtKB">
        <authorList>
            <consortium name="Ensembl"/>
        </authorList>
    </citation>
    <scope>IDENTIFICATION</scope>
</reference>
<dbReference type="Proteomes" id="UP000694421">
    <property type="component" value="Unplaced"/>
</dbReference>
<keyword evidence="2" id="KW-0472">Membrane</keyword>
<accession>A0A8D0BQL6</accession>
<dbReference type="GeneTree" id="ENSGT00390000004161"/>
<sequence length="239" mass="26092">MERDGNAEDFSINVFSVAPQQRNSTEVTVSDDDKAGATLLFSGVFLGLVGMTFTVMGWVKHEGMQRFDWTQMLGPILLSVGVTFLLIAVRKFKMFTCTSCNQSEERVPDLECIPSGQSFVFAGISQPITFHGATVMQYLPPHASQEDSANFQPVLDHSRLSSNSGSTMPASNPPCNNNANSVDNAIFSVDGNHSTYLTVDSRIGRSSDSLEESEEMLDEDLCNDVSPPAYDKLFPQPSS</sequence>
<organism evidence="3 4">
    <name type="scientific">Salvator merianae</name>
    <name type="common">Argentine black and white tegu</name>
    <name type="synonym">Tupinambis merianae</name>
    <dbReference type="NCBI Taxonomy" id="96440"/>
    <lineage>
        <taxon>Eukaryota</taxon>
        <taxon>Metazoa</taxon>
        <taxon>Chordata</taxon>
        <taxon>Craniata</taxon>
        <taxon>Vertebrata</taxon>
        <taxon>Euteleostomi</taxon>
        <taxon>Lepidosauria</taxon>
        <taxon>Squamata</taxon>
        <taxon>Bifurcata</taxon>
        <taxon>Unidentata</taxon>
        <taxon>Episquamata</taxon>
        <taxon>Laterata</taxon>
        <taxon>Teiioidea</taxon>
        <taxon>Teiidae</taxon>
        <taxon>Salvator</taxon>
    </lineage>
</organism>
<reference evidence="3" key="1">
    <citation type="submission" date="2025-08" db="UniProtKB">
        <authorList>
            <consortium name="Ensembl"/>
        </authorList>
    </citation>
    <scope>IDENTIFICATION</scope>
</reference>
<dbReference type="PANTHER" id="PTHR31020">
    <property type="entry name" value="TRANSMEMBRANE PROTEIN 174"/>
    <property type="match status" value="1"/>
</dbReference>
<dbReference type="OMA" id="YYTIYPP"/>
<dbReference type="GO" id="GO:0005789">
    <property type="term" value="C:endoplasmic reticulum membrane"/>
    <property type="evidence" value="ECO:0007669"/>
    <property type="project" value="Ensembl"/>
</dbReference>
<evidence type="ECO:0000256" key="1">
    <source>
        <dbReference type="SAM" id="MobiDB-lite"/>
    </source>
</evidence>
<dbReference type="Ensembl" id="ENSSMRT00000008978.1">
    <property type="protein sequence ID" value="ENSSMRP00000007684.1"/>
    <property type="gene ID" value="ENSSMRG00000006149.1"/>
</dbReference>
<feature type="compositionally biased region" description="Acidic residues" evidence="1">
    <location>
        <begin position="209"/>
        <end position="222"/>
    </location>
</feature>